<dbReference type="AlphaFoldDB" id="X1P8I1"/>
<dbReference type="Gene3D" id="3.40.630.30">
    <property type="match status" value="1"/>
</dbReference>
<name>X1P8I1_9ZZZZ</name>
<feature type="non-terminal residue" evidence="1">
    <location>
        <position position="53"/>
    </location>
</feature>
<gene>
    <name evidence="1" type="ORF">S06H3_56449</name>
</gene>
<dbReference type="EMBL" id="BARV01036308">
    <property type="protein sequence ID" value="GAI52602.1"/>
    <property type="molecule type" value="Genomic_DNA"/>
</dbReference>
<dbReference type="SUPFAM" id="SSF55729">
    <property type="entry name" value="Acyl-CoA N-acyltransferases (Nat)"/>
    <property type="match status" value="1"/>
</dbReference>
<evidence type="ECO:0008006" key="2">
    <source>
        <dbReference type="Google" id="ProtNLM"/>
    </source>
</evidence>
<accession>X1P8I1</accession>
<reference evidence="1" key="1">
    <citation type="journal article" date="2014" name="Front. Microbiol.">
        <title>High frequency of phylogenetically diverse reductive dehalogenase-homologous genes in deep subseafloor sedimentary metagenomes.</title>
        <authorList>
            <person name="Kawai M."/>
            <person name="Futagami T."/>
            <person name="Toyoda A."/>
            <person name="Takaki Y."/>
            <person name="Nishi S."/>
            <person name="Hori S."/>
            <person name="Arai W."/>
            <person name="Tsubouchi T."/>
            <person name="Morono Y."/>
            <person name="Uchiyama I."/>
            <person name="Ito T."/>
            <person name="Fujiyama A."/>
            <person name="Inagaki F."/>
            <person name="Takami H."/>
        </authorList>
    </citation>
    <scope>NUCLEOTIDE SEQUENCE</scope>
    <source>
        <strain evidence="1">Expedition CK06-06</strain>
    </source>
</reference>
<dbReference type="InterPro" id="IPR016181">
    <property type="entry name" value="Acyl_CoA_acyltransferase"/>
</dbReference>
<evidence type="ECO:0000313" key="1">
    <source>
        <dbReference type="EMBL" id="GAI52602.1"/>
    </source>
</evidence>
<comment type="caution">
    <text evidence="1">The sequence shown here is derived from an EMBL/GenBank/DDBJ whole genome shotgun (WGS) entry which is preliminary data.</text>
</comment>
<sequence>MLVIRPETPEDSAAIRSVNAEAFGDSTEADLVEKLRSRQAYTLSLVATDGDKV</sequence>
<protein>
    <recommendedName>
        <fullName evidence="2">N-acetyltransferase domain-containing protein</fullName>
    </recommendedName>
</protein>
<organism evidence="1">
    <name type="scientific">marine sediment metagenome</name>
    <dbReference type="NCBI Taxonomy" id="412755"/>
    <lineage>
        <taxon>unclassified sequences</taxon>
        <taxon>metagenomes</taxon>
        <taxon>ecological metagenomes</taxon>
    </lineage>
</organism>
<proteinExistence type="predicted"/>